<name>A0ACB7IXC1_PLECO</name>
<reference evidence="1 2" key="1">
    <citation type="journal article" date="2021" name="Appl. Environ. Microbiol.">
        <title>Genetic linkage and physical mapping for an oyster mushroom Pleurotus cornucopiae and QTL analysis for the trait cap color.</title>
        <authorList>
            <person name="Zhang Y."/>
            <person name="Gao W."/>
            <person name="Sonnenberg A."/>
            <person name="Chen Q."/>
            <person name="Zhang J."/>
            <person name="Huang C."/>
        </authorList>
    </citation>
    <scope>NUCLEOTIDE SEQUENCE [LARGE SCALE GENOMIC DNA]</scope>
    <source>
        <strain evidence="1">CCMSSC00406</strain>
    </source>
</reference>
<accession>A0ACB7IXC1</accession>
<gene>
    <name evidence="1" type="ORF">CCMSSC00406_0000403</name>
</gene>
<sequence length="1998" mass="222264">MGSLVLRATLQRRLQANILYHSKCCARARLNATLSFARPSHEATEAGPSTVEEPSTFEIPFGRSLLDQTKVEEHLSAIQATQEAPLDLKDLEYYRPKGPCDPNSVQYERQYKALLDGLLHSFSKKQLRCCCQLYGMDAKSTAASRTKKEYARAIVEKEWGWPSLHQVRQKQQAWVQETRSFPLDPRQSFIILGKDGSDLLSLSAKYDVHITLSSNPLSLNASGRRGSLEKLTERINSITANVQENIFDLPSRTPLSSNLLQRISRLTGAFVENFGKPGTIRISAIDERALAIARRLALRTSQEEGSLLAYIPPTPPSDTPAPISFPYAYSVYPFLASRPLPWSIITNGTFRVRRVYEWLAKGISRSTGLFLSDGNLTTLTGESVDIKSVLSNALPVLSNGEPAPVTVTASLGHLLVPSSTGGRSNILPPLKGSWQFSKILDWWRNHSVQPAFVPSRPDGVFTASQSEQKVLHRLVYHSFDPTQQNSDTRRQKAIKFEVLLKEHETTGGTETHLSSSVPMAEPPEEFVLSKGPEDAEDLQATDDPAETPMDVQLTVTLPTVLPSDKWPAPLQQYFTSLRDFLTLKDPSVVQPDSPLTLLFEGDNYLLRSSSSVRQTTEYLSEAASADDISILTEQILDLESDQQSTVCKELPLSIQRVFRSGYSLASLKYTMGDSASSRTPGPPYVVSRAQQGNMSVRATIVLTDSESDADELPYHPQAPSTPSTGRTAKSASDLSTIQANLSSLTPRKADKVEIPPTPIPSSKMPIAQASATVSARSRPLGPSTTSTLEVSDEDNDWSWPKPATKSAGKKTYKPLPRRPTAPASSAPTLSAPTSASPCVPSSQACSTSTTPEHSFKPNTPVMSKSNAIRSSTTAQAASPGALRGKLFRTLETRIDSDADEDPSRPSPSRKSAPKTTSSSSTSTPSAPSTSSASSISTTLIDTPISTSATDVDIRDTTCPETDMGASKVSKYIWDFLDDSVPTYTIAYDEEVHALVQKHRLSFGVQYELARGVVSGRWTWDEVKSKLAEEREVEVDRNGRTVVWSIDPLRPLNHQKAKRKGVSLLEGDNVDVAWRVGEIMKGNQKRKPDLELWRELDREEKAMQEGKGRGLGLMGDWDSCPNWYGGRVQLVFRLHKATEGFKILVEPLESRRSHYFSRMLGSKRLAQIRIPDDYLLKDIKAVRAFLRQRFIFMGAVYLPYHAKDGNSVYCIDTSFSGDGLDSLGSVCEWHNPIELNYRQPIAKYSTRNTLGFSNSVPVLEFAEEDIDFDLPDLLATEGLRPGVEPLSHQLMTDGCGFMNRAALLTLRATMGLESPPSLVQGRIAGAKGVWALHPKDTCSRPRIWIRPSQNKIKLPRPLDRAHRIFNLLRTSRKSMPCSLSTQIILNLSYNGVPHETLVDKLGEGLRMELRPLMDWTQPRAMEHLWHAVMRLGHVGLNRAARVARVESRALGLAGRDRGEVEIEAEDVVEDIDDVDEPTKHAYAGRDTWSGLPVEAHETIIEAVQAGFKPNESRFLYEKLHSVFKFAIDDATRNYRLPVMQSTTAIMIPDPKGVLREGEVYYKPSSPFRHPITGELLHILKGDILVGSLYRKNHYNSPMDNNGTQIGRYPMRLASDVQKVKAVEVHELQNYVDVLILPTTGSRSLASVLSGGDYDGDEDIIIWDPDIVGPFRNHEVVDEPEGFLTDHFKKQVEKVPEFCSRLYAVPKTEAQRCIFDILLLNVCDSKVGLYSKFHDCAVWQYGLNHPKAVLMAYIFNTVLDAPKTGLQVMKRSFIQHQSQFNHTTPWDPPSDEPSPPPRKAQGAFVLHDLRDAGQELKDQYLEEFEHFPTEHDAKLSNIRDASLLETYRNARRVASMLPRSFPAFRDELDALDEHVKRHIELYSTDTFNEMKRSPYEGDDKKRKGKDKGSSGDEARLARLVKSFYTTMPESRFTPRPESVAASFAYQLHPRFAFTVAFKTLATLKALAAEGGIAPCTRSFDEGRVMSASFLRAIQNGDDDD</sequence>
<organism evidence="1 2">
    <name type="scientific">Pleurotus cornucopiae</name>
    <name type="common">Cornucopia mushroom</name>
    <dbReference type="NCBI Taxonomy" id="5321"/>
    <lineage>
        <taxon>Eukaryota</taxon>
        <taxon>Fungi</taxon>
        <taxon>Dikarya</taxon>
        <taxon>Basidiomycota</taxon>
        <taxon>Agaricomycotina</taxon>
        <taxon>Agaricomycetes</taxon>
        <taxon>Agaricomycetidae</taxon>
        <taxon>Agaricales</taxon>
        <taxon>Pleurotineae</taxon>
        <taxon>Pleurotaceae</taxon>
        <taxon>Pleurotus</taxon>
    </lineage>
</organism>
<comment type="caution">
    <text evidence="1">The sequence shown here is derived from an EMBL/GenBank/DDBJ whole genome shotgun (WGS) entry which is preliminary data.</text>
</comment>
<dbReference type="Proteomes" id="UP000824881">
    <property type="component" value="Unassembled WGS sequence"/>
</dbReference>
<evidence type="ECO:0000313" key="2">
    <source>
        <dbReference type="Proteomes" id="UP000824881"/>
    </source>
</evidence>
<proteinExistence type="predicted"/>
<protein>
    <submittedName>
        <fullName evidence="1">Uncharacterized protein</fullName>
    </submittedName>
</protein>
<keyword evidence="2" id="KW-1185">Reference proteome</keyword>
<evidence type="ECO:0000313" key="1">
    <source>
        <dbReference type="EMBL" id="KAG9222908.1"/>
    </source>
</evidence>
<dbReference type="EMBL" id="WQMT02000005">
    <property type="protein sequence ID" value="KAG9222908.1"/>
    <property type="molecule type" value="Genomic_DNA"/>
</dbReference>